<evidence type="ECO:0000259" key="5">
    <source>
        <dbReference type="PROSITE" id="PS00716"/>
    </source>
</evidence>
<keyword evidence="1" id="KW-0805">Transcription regulation</keyword>
<evidence type="ECO:0000256" key="4">
    <source>
        <dbReference type="ARBA" id="ARBA00023163"/>
    </source>
</evidence>
<dbReference type="PANTHER" id="PTHR30385">
    <property type="entry name" value="SIGMA FACTOR F FLAGELLAR"/>
    <property type="match status" value="1"/>
</dbReference>
<evidence type="ECO:0000256" key="2">
    <source>
        <dbReference type="ARBA" id="ARBA00023082"/>
    </source>
</evidence>
<dbReference type="PANTHER" id="PTHR30385:SF7">
    <property type="entry name" value="RNA POLYMERASE SIGMA FACTOR FLIA"/>
    <property type="match status" value="1"/>
</dbReference>
<evidence type="ECO:0000256" key="3">
    <source>
        <dbReference type="ARBA" id="ARBA00023125"/>
    </source>
</evidence>
<keyword evidence="4" id="KW-0804">Transcription</keyword>
<evidence type="ECO:0000313" key="7">
    <source>
        <dbReference type="Proteomes" id="UP001501479"/>
    </source>
</evidence>
<evidence type="ECO:0000313" key="6">
    <source>
        <dbReference type="EMBL" id="GAA3702692.1"/>
    </source>
</evidence>
<dbReference type="Pfam" id="PF04545">
    <property type="entry name" value="Sigma70_r4"/>
    <property type="match status" value="1"/>
</dbReference>
<dbReference type="Proteomes" id="UP001501479">
    <property type="component" value="Unassembled WGS sequence"/>
</dbReference>
<sequence>MGMLQEQDWPEAEPTLPTARVDNESYWLNQYLPLVKRVLGQLRNQAGTMLDADDMSQIGIMGLLEALRRYGGPPDESFAGFAFKRIRGAILDELRRHDWRPRQLRQQSHQCAQAERELMRRLGRRPTETELARAMGVELPALRDIVYAGQMAEMESLQELLEHGVEPAQDSSFAQLEQRQVITGLLTRLPEREQRLMSLYYQHELNMKEIALVLDLTESRVCQLHKQCLALLNRELTVNGEV</sequence>
<keyword evidence="3" id="KW-0238">DNA-binding</keyword>
<dbReference type="InterPro" id="IPR007630">
    <property type="entry name" value="RNA_pol_sigma70_r4"/>
</dbReference>
<dbReference type="NCBIfam" id="NF005413">
    <property type="entry name" value="PRK06986.1"/>
    <property type="match status" value="1"/>
</dbReference>
<dbReference type="EMBL" id="BAABDS010000009">
    <property type="protein sequence ID" value="GAA3702692.1"/>
    <property type="molecule type" value="Genomic_DNA"/>
</dbReference>
<dbReference type="Pfam" id="PF04539">
    <property type="entry name" value="Sigma70_r3"/>
    <property type="match status" value="1"/>
</dbReference>
<accession>A0ABP7DDH9</accession>
<dbReference type="InterPro" id="IPR000943">
    <property type="entry name" value="RNA_pol_sigma70"/>
</dbReference>
<feature type="domain" description="RNA polymerase sigma-70" evidence="5">
    <location>
        <begin position="206"/>
        <end position="232"/>
    </location>
</feature>
<dbReference type="SUPFAM" id="SSF88659">
    <property type="entry name" value="Sigma3 and sigma4 domains of RNA polymerase sigma factors"/>
    <property type="match status" value="2"/>
</dbReference>
<dbReference type="PRINTS" id="PR00046">
    <property type="entry name" value="SIGMA70FCT"/>
</dbReference>
<dbReference type="Gene3D" id="1.20.140.160">
    <property type="match status" value="1"/>
</dbReference>
<keyword evidence="2" id="KW-0731">Sigma factor</keyword>
<comment type="caution">
    <text evidence="6">The sequence shown here is derived from an EMBL/GenBank/DDBJ whole genome shotgun (WGS) entry which is preliminary data.</text>
</comment>
<organism evidence="6 7">
    <name type="scientific">Oceanisphaera sediminis</name>
    <dbReference type="NCBI Taxonomy" id="981381"/>
    <lineage>
        <taxon>Bacteria</taxon>
        <taxon>Pseudomonadati</taxon>
        <taxon>Pseudomonadota</taxon>
        <taxon>Gammaproteobacteria</taxon>
        <taxon>Aeromonadales</taxon>
        <taxon>Aeromonadaceae</taxon>
        <taxon>Oceanisphaera</taxon>
    </lineage>
</organism>
<evidence type="ECO:0000256" key="1">
    <source>
        <dbReference type="ARBA" id="ARBA00023015"/>
    </source>
</evidence>
<gene>
    <name evidence="6" type="ORF">GCM10022421_06630</name>
</gene>
<dbReference type="InterPro" id="IPR013324">
    <property type="entry name" value="RNA_pol_sigma_r3/r4-like"/>
</dbReference>
<dbReference type="InterPro" id="IPR013325">
    <property type="entry name" value="RNA_pol_sigma_r2"/>
</dbReference>
<reference evidence="7" key="1">
    <citation type="journal article" date="2019" name="Int. J. Syst. Evol. Microbiol.">
        <title>The Global Catalogue of Microorganisms (GCM) 10K type strain sequencing project: providing services to taxonomists for standard genome sequencing and annotation.</title>
        <authorList>
            <consortium name="The Broad Institute Genomics Platform"/>
            <consortium name="The Broad Institute Genome Sequencing Center for Infectious Disease"/>
            <person name="Wu L."/>
            <person name="Ma J."/>
        </authorList>
    </citation>
    <scope>NUCLEOTIDE SEQUENCE [LARGE SCALE GENOMIC DNA]</scope>
    <source>
        <strain evidence="7">JCM 17329</strain>
    </source>
</reference>
<dbReference type="Pfam" id="PF04542">
    <property type="entry name" value="Sigma70_r2"/>
    <property type="match status" value="1"/>
</dbReference>
<dbReference type="SUPFAM" id="SSF88946">
    <property type="entry name" value="Sigma2 domain of RNA polymerase sigma factors"/>
    <property type="match status" value="1"/>
</dbReference>
<dbReference type="PROSITE" id="PS00716">
    <property type="entry name" value="SIGMA70_2"/>
    <property type="match status" value="1"/>
</dbReference>
<dbReference type="NCBIfam" id="TIGR02937">
    <property type="entry name" value="sigma70-ECF"/>
    <property type="match status" value="1"/>
</dbReference>
<dbReference type="NCBIfam" id="TIGR02479">
    <property type="entry name" value="FliA_WhiG"/>
    <property type="match status" value="1"/>
</dbReference>
<dbReference type="InterPro" id="IPR012845">
    <property type="entry name" value="RNA_pol_sigma_FliA_WhiG"/>
</dbReference>
<dbReference type="InterPro" id="IPR014284">
    <property type="entry name" value="RNA_pol_sigma-70_dom"/>
</dbReference>
<protein>
    <submittedName>
        <fullName evidence="6">FliA/WhiG family RNA polymerase sigma factor</fullName>
    </submittedName>
</protein>
<dbReference type="InterPro" id="IPR007624">
    <property type="entry name" value="RNA_pol_sigma70_r3"/>
</dbReference>
<keyword evidence="7" id="KW-1185">Reference proteome</keyword>
<dbReference type="Gene3D" id="1.10.1740.10">
    <property type="match status" value="1"/>
</dbReference>
<name>A0ABP7DDH9_9GAMM</name>
<dbReference type="InterPro" id="IPR007627">
    <property type="entry name" value="RNA_pol_sigma70_r2"/>
</dbReference>
<proteinExistence type="predicted"/>